<evidence type="ECO:0000313" key="8">
    <source>
        <dbReference type="EMBL" id="MBS1011681.1"/>
    </source>
</evidence>
<dbReference type="GO" id="GO:0022857">
    <property type="term" value="F:transmembrane transporter activity"/>
    <property type="evidence" value="ECO:0007669"/>
    <property type="project" value="InterPro"/>
</dbReference>
<reference evidence="8" key="1">
    <citation type="submission" date="2020-12" db="EMBL/GenBank/DDBJ databases">
        <authorList>
            <person name="Mcmullen J.G."/>
        </authorList>
    </citation>
    <scope>NUCLEOTIDE SEQUENCE</scope>
    <source>
        <strain evidence="8">Dm-2019-70</strain>
    </source>
</reference>
<protein>
    <submittedName>
        <fullName evidence="8">Amino acid permease</fullName>
    </submittedName>
</protein>
<feature type="transmembrane region" description="Helical" evidence="7">
    <location>
        <begin position="401"/>
        <end position="423"/>
    </location>
</feature>
<evidence type="ECO:0000256" key="2">
    <source>
        <dbReference type="ARBA" id="ARBA00022448"/>
    </source>
</evidence>
<feature type="transmembrane region" description="Helical" evidence="7">
    <location>
        <begin position="229"/>
        <end position="256"/>
    </location>
</feature>
<gene>
    <name evidence="8" type="ORF">JK167_12750</name>
</gene>
<name>A0AA41ERR9_LEVBR</name>
<dbReference type="AlphaFoldDB" id="A0AA41ERR9"/>
<dbReference type="Pfam" id="PF13520">
    <property type="entry name" value="AA_permease_2"/>
    <property type="match status" value="1"/>
</dbReference>
<dbReference type="PIRSF" id="PIRSF006060">
    <property type="entry name" value="AA_transporter"/>
    <property type="match status" value="1"/>
</dbReference>
<keyword evidence="6 7" id="KW-0472">Membrane</keyword>
<keyword evidence="4 7" id="KW-0812">Transmembrane</keyword>
<evidence type="ECO:0000256" key="6">
    <source>
        <dbReference type="ARBA" id="ARBA00023136"/>
    </source>
</evidence>
<dbReference type="InterPro" id="IPR050367">
    <property type="entry name" value="APC_superfamily"/>
</dbReference>
<feature type="transmembrane region" description="Helical" evidence="7">
    <location>
        <begin position="435"/>
        <end position="457"/>
    </location>
</feature>
<keyword evidence="2" id="KW-0813">Transport</keyword>
<evidence type="ECO:0000256" key="5">
    <source>
        <dbReference type="ARBA" id="ARBA00022989"/>
    </source>
</evidence>
<dbReference type="Proteomes" id="UP000676478">
    <property type="component" value="Unassembled WGS sequence"/>
</dbReference>
<dbReference type="PANTHER" id="PTHR42770">
    <property type="entry name" value="AMINO ACID TRANSPORTER-RELATED"/>
    <property type="match status" value="1"/>
</dbReference>
<feature type="transmembrane region" description="Helical" evidence="7">
    <location>
        <begin position="326"/>
        <end position="348"/>
    </location>
</feature>
<proteinExistence type="predicted"/>
<evidence type="ECO:0000313" key="9">
    <source>
        <dbReference type="Proteomes" id="UP000676478"/>
    </source>
</evidence>
<dbReference type="InterPro" id="IPR002293">
    <property type="entry name" value="AA/rel_permease1"/>
</dbReference>
<organism evidence="8 9">
    <name type="scientific">Levilactobacillus brevis</name>
    <name type="common">Lactobacillus brevis</name>
    <dbReference type="NCBI Taxonomy" id="1580"/>
    <lineage>
        <taxon>Bacteria</taxon>
        <taxon>Bacillati</taxon>
        <taxon>Bacillota</taxon>
        <taxon>Bacilli</taxon>
        <taxon>Lactobacillales</taxon>
        <taxon>Lactobacillaceae</taxon>
        <taxon>Levilactobacillus</taxon>
    </lineage>
</organism>
<sequence length="464" mass="50110">MVSSAKKISDFSFFSMTASLFVTVYEYPTFADYGKTAVFFLVICGLLWFLPLSLCSAELASIKGAQQGGIFSWVGVPLGNSNGFSAIFFQWFQITVGFVTMIYFIIGTVAYIFKIPSINNDPTYKFFAVVGIFWILTLLQFKGTKITTSIAKYGFSIGIILPVCIMIVMVSVYLLHGNPVSNNFSGHSFIPRAADIPALSTFLLAYMGVEASATHISELNDSKKSYPRILGILVIIGIATSAIGGSVVSIVLHGKISANEGVMDAVQRLISPNRVSLPVVVIGLLIIFGISAQVSSWIVSPTEGLQYVAQKGLLNRKFAKKNREQIPINILVVQGIIVTIWAAILTFGSGSAGGSLSFQIAISLTVLIYLSAYVLLFAAYLRVGLYSDNVETTYEVKGGKVVKAIVGSAGLVISLVAIATTFIPPKNIQTSEGGTYILILAISYLVVLLVPYAIYFYEQKNIKA</sequence>
<comment type="caution">
    <text evidence="8">The sequence shown here is derived from an EMBL/GenBank/DDBJ whole genome shotgun (WGS) entry which is preliminary data.</text>
</comment>
<evidence type="ECO:0000256" key="4">
    <source>
        <dbReference type="ARBA" id="ARBA00022692"/>
    </source>
</evidence>
<evidence type="ECO:0000256" key="3">
    <source>
        <dbReference type="ARBA" id="ARBA00022475"/>
    </source>
</evidence>
<dbReference type="GO" id="GO:0005886">
    <property type="term" value="C:plasma membrane"/>
    <property type="evidence" value="ECO:0007669"/>
    <property type="project" value="UniProtKB-SubCell"/>
</dbReference>
<evidence type="ECO:0000256" key="7">
    <source>
        <dbReference type="SAM" id="Phobius"/>
    </source>
</evidence>
<comment type="subcellular location">
    <subcellularLocation>
        <location evidence="1">Cell membrane</location>
        <topology evidence="1">Multi-pass membrane protein</topology>
    </subcellularLocation>
</comment>
<keyword evidence="5 7" id="KW-1133">Transmembrane helix</keyword>
<reference evidence="8" key="2">
    <citation type="submission" date="2022-09" db="EMBL/GenBank/DDBJ databases">
        <title>Genome-inferred correspondence between phylogeny and metabolic traits in the wild Drosophila gut microbiome.</title>
        <authorList>
            <person name="Bueno E."/>
            <person name="Blow F."/>
            <person name="Douglas A.E."/>
        </authorList>
    </citation>
    <scope>NUCLEOTIDE SEQUENCE</scope>
    <source>
        <strain evidence="8">Dm-2019-70</strain>
    </source>
</reference>
<evidence type="ECO:0000256" key="1">
    <source>
        <dbReference type="ARBA" id="ARBA00004651"/>
    </source>
</evidence>
<dbReference type="EMBL" id="JAERKF010000021">
    <property type="protein sequence ID" value="MBS1011681.1"/>
    <property type="molecule type" value="Genomic_DNA"/>
</dbReference>
<dbReference type="PANTHER" id="PTHR42770:SF15">
    <property type="entry name" value="GLUTAMATE_GAMMA-AMINOBUTYRATE ANTIPORTER-RELATED"/>
    <property type="match status" value="1"/>
</dbReference>
<dbReference type="Gene3D" id="1.20.1740.10">
    <property type="entry name" value="Amino acid/polyamine transporter I"/>
    <property type="match status" value="1"/>
</dbReference>
<feature type="transmembrane region" description="Helical" evidence="7">
    <location>
        <begin position="91"/>
        <end position="112"/>
    </location>
</feature>
<feature type="transmembrane region" description="Helical" evidence="7">
    <location>
        <begin position="153"/>
        <end position="176"/>
    </location>
</feature>
<feature type="transmembrane region" description="Helical" evidence="7">
    <location>
        <begin position="276"/>
        <end position="299"/>
    </location>
</feature>
<accession>A0AA41ERR9</accession>
<feature type="transmembrane region" description="Helical" evidence="7">
    <location>
        <begin position="124"/>
        <end position="141"/>
    </location>
</feature>
<feature type="transmembrane region" description="Helical" evidence="7">
    <location>
        <begin position="37"/>
        <end position="57"/>
    </location>
</feature>
<feature type="transmembrane region" description="Helical" evidence="7">
    <location>
        <begin position="360"/>
        <end position="381"/>
    </location>
</feature>
<keyword evidence="3" id="KW-1003">Cell membrane</keyword>